<feature type="transmembrane region" description="Helical" evidence="6">
    <location>
        <begin position="169"/>
        <end position="191"/>
    </location>
</feature>
<feature type="compositionally biased region" description="Basic and acidic residues" evidence="5">
    <location>
        <begin position="60"/>
        <end position="70"/>
    </location>
</feature>
<dbReference type="InterPro" id="IPR011701">
    <property type="entry name" value="MFS"/>
</dbReference>
<dbReference type="EMBL" id="PJQD01000085">
    <property type="protein sequence ID" value="POY71214.1"/>
    <property type="molecule type" value="Genomic_DNA"/>
</dbReference>
<dbReference type="PROSITE" id="PS50850">
    <property type="entry name" value="MFS"/>
    <property type="match status" value="1"/>
</dbReference>
<feature type="transmembrane region" description="Helical" evidence="6">
    <location>
        <begin position="505"/>
        <end position="525"/>
    </location>
</feature>
<accession>A0A2S5B355</accession>
<gene>
    <name evidence="8" type="ORF">BMF94_5526</name>
</gene>
<keyword evidence="3 6" id="KW-1133">Transmembrane helix</keyword>
<comment type="subcellular location">
    <subcellularLocation>
        <location evidence="1">Membrane</location>
        <topology evidence="1">Multi-pass membrane protein</topology>
    </subcellularLocation>
</comment>
<dbReference type="PANTHER" id="PTHR23502:SF7">
    <property type="entry name" value="DRUG_PROTON ANTIPORTER YHK8-RELATED"/>
    <property type="match status" value="1"/>
</dbReference>
<dbReference type="FunFam" id="1.20.1250.20:FF:000082">
    <property type="entry name" value="MFS multidrug transporter, putative"/>
    <property type="match status" value="1"/>
</dbReference>
<feature type="transmembrane region" description="Helical" evidence="6">
    <location>
        <begin position="471"/>
        <end position="493"/>
    </location>
</feature>
<feature type="transmembrane region" description="Helical" evidence="6">
    <location>
        <begin position="262"/>
        <end position="286"/>
    </location>
</feature>
<dbReference type="SUPFAM" id="SSF103473">
    <property type="entry name" value="MFS general substrate transporter"/>
    <property type="match status" value="1"/>
</dbReference>
<dbReference type="CDD" id="cd17323">
    <property type="entry name" value="MFS_Tpo1_MDR_like"/>
    <property type="match status" value="1"/>
</dbReference>
<proteinExistence type="predicted"/>
<keyword evidence="4 6" id="KW-0472">Membrane</keyword>
<evidence type="ECO:0000313" key="8">
    <source>
        <dbReference type="EMBL" id="POY71214.1"/>
    </source>
</evidence>
<feature type="transmembrane region" description="Helical" evidence="6">
    <location>
        <begin position="415"/>
        <end position="434"/>
    </location>
</feature>
<dbReference type="Gene3D" id="1.20.1250.20">
    <property type="entry name" value="MFS general substrate transporter like domains"/>
    <property type="match status" value="1"/>
</dbReference>
<evidence type="ECO:0000313" key="9">
    <source>
        <dbReference type="Proteomes" id="UP000237144"/>
    </source>
</evidence>
<reference evidence="8 9" key="1">
    <citation type="journal article" date="2018" name="Front. Microbiol.">
        <title>Prospects for Fungal Bioremediation of Acidic Radioactive Waste Sites: Characterization and Genome Sequence of Rhodotorula taiwanensis MD1149.</title>
        <authorList>
            <person name="Tkavc R."/>
            <person name="Matrosova V.Y."/>
            <person name="Grichenko O.E."/>
            <person name="Gostincar C."/>
            <person name="Volpe R.P."/>
            <person name="Klimenkova P."/>
            <person name="Gaidamakova E.K."/>
            <person name="Zhou C.E."/>
            <person name="Stewart B.J."/>
            <person name="Lyman M.G."/>
            <person name="Malfatti S.A."/>
            <person name="Rubinfeld B."/>
            <person name="Courtot M."/>
            <person name="Singh J."/>
            <person name="Dalgard C.L."/>
            <person name="Hamilton T."/>
            <person name="Frey K.G."/>
            <person name="Gunde-Cimerman N."/>
            <person name="Dugan L."/>
            <person name="Daly M.J."/>
        </authorList>
    </citation>
    <scope>NUCLEOTIDE SEQUENCE [LARGE SCALE GENOMIC DNA]</scope>
    <source>
        <strain evidence="8 9">MD1149</strain>
    </source>
</reference>
<dbReference type="STRING" id="741276.A0A2S5B355"/>
<comment type="caution">
    <text evidence="8">The sequence shown here is derived from an EMBL/GenBank/DDBJ whole genome shotgun (WGS) entry which is preliminary data.</text>
</comment>
<evidence type="ECO:0000256" key="5">
    <source>
        <dbReference type="SAM" id="MobiDB-lite"/>
    </source>
</evidence>
<feature type="transmembrane region" description="Helical" evidence="6">
    <location>
        <begin position="101"/>
        <end position="126"/>
    </location>
</feature>
<dbReference type="Proteomes" id="UP000237144">
    <property type="component" value="Unassembled WGS sequence"/>
</dbReference>
<evidence type="ECO:0000256" key="6">
    <source>
        <dbReference type="SAM" id="Phobius"/>
    </source>
</evidence>
<feature type="transmembrane region" description="Helical" evidence="6">
    <location>
        <begin position="138"/>
        <end position="157"/>
    </location>
</feature>
<organism evidence="8 9">
    <name type="scientific">Rhodotorula taiwanensis</name>
    <dbReference type="NCBI Taxonomy" id="741276"/>
    <lineage>
        <taxon>Eukaryota</taxon>
        <taxon>Fungi</taxon>
        <taxon>Dikarya</taxon>
        <taxon>Basidiomycota</taxon>
        <taxon>Pucciniomycotina</taxon>
        <taxon>Microbotryomycetes</taxon>
        <taxon>Sporidiobolales</taxon>
        <taxon>Sporidiobolaceae</taxon>
        <taxon>Rhodotorula</taxon>
    </lineage>
</organism>
<dbReference type="AlphaFoldDB" id="A0A2S5B355"/>
<feature type="transmembrane region" description="Helical" evidence="6">
    <location>
        <begin position="332"/>
        <end position="354"/>
    </location>
</feature>
<feature type="compositionally biased region" description="Low complexity" evidence="5">
    <location>
        <begin position="1"/>
        <end position="12"/>
    </location>
</feature>
<dbReference type="PANTHER" id="PTHR23502">
    <property type="entry name" value="MAJOR FACILITATOR SUPERFAMILY"/>
    <property type="match status" value="1"/>
</dbReference>
<evidence type="ECO:0000259" key="7">
    <source>
        <dbReference type="PROSITE" id="PS50850"/>
    </source>
</evidence>
<feature type="transmembrane region" description="Helical" evidence="6">
    <location>
        <begin position="228"/>
        <end position="250"/>
    </location>
</feature>
<feature type="transmembrane region" description="Helical" evidence="6">
    <location>
        <begin position="374"/>
        <end position="394"/>
    </location>
</feature>
<evidence type="ECO:0000256" key="3">
    <source>
        <dbReference type="ARBA" id="ARBA00022989"/>
    </source>
</evidence>
<evidence type="ECO:0000256" key="2">
    <source>
        <dbReference type="ARBA" id="ARBA00022692"/>
    </source>
</evidence>
<dbReference type="GO" id="GO:0022857">
    <property type="term" value="F:transmembrane transporter activity"/>
    <property type="evidence" value="ECO:0007669"/>
    <property type="project" value="InterPro"/>
</dbReference>
<evidence type="ECO:0000256" key="4">
    <source>
        <dbReference type="ARBA" id="ARBA00023136"/>
    </source>
</evidence>
<dbReference type="Pfam" id="PF07690">
    <property type="entry name" value="MFS_1"/>
    <property type="match status" value="1"/>
</dbReference>
<sequence>MTRSRSASVTDSDSTRRTTRMETDSDALTARGEDGVVGPAKVDVEKGAGDGDGDVQGQETSKDHSERDADGVAVEDGVPLVKLTGPDDPLSPLNMSSIRKWTIVTIVTSGAFCVTSCSSMIPFTYPAVEREFGVGSEVATLGLSLFVLGLGFFPLVLGPLSEFYGRSPVYFAGFGVFLAFNFGCAFAPNIATLLICRFFAGAAGSAFLSVAGGTIADIFRPHEVGAPMGVYTAGPFLGPVSGPLISGFISQNTSWRWVWYTLIIWAGVEFVLICTLVPETYLPALLKRRAKKLRKAGRTDVRAPIEIDDRSMLQVIGTSCTRPFQILATEPMALVLCTWTAILLGILYLFFSAFNIVFGPEGYGFSMQIVGLTYIPLGLGVTAASFSHPIWARYYRRRTEELGHRPPPEEHLRKGLYGVVLCPLSLFWFAFTTYTSVHWIVPLIATFPFGVGMLLSFQSVFLYLVDAFRPVAASAMAANSAMRSSFAAAFPLFTLQMFHALGTQYSLMLTAFLCLAMVPFPFLFFKNGHKYRKGSKFANTE</sequence>
<keyword evidence="9" id="KW-1185">Reference proteome</keyword>
<dbReference type="InterPro" id="IPR020846">
    <property type="entry name" value="MFS_dom"/>
</dbReference>
<dbReference type="InterPro" id="IPR036259">
    <property type="entry name" value="MFS_trans_sf"/>
</dbReference>
<feature type="region of interest" description="Disordered" evidence="5">
    <location>
        <begin position="1"/>
        <end position="71"/>
    </location>
</feature>
<protein>
    <recommendedName>
        <fullName evidence="7">Major facilitator superfamily (MFS) profile domain-containing protein</fullName>
    </recommendedName>
</protein>
<keyword evidence="2 6" id="KW-0812">Transmembrane</keyword>
<feature type="compositionally biased region" description="Basic and acidic residues" evidence="5">
    <location>
        <begin position="13"/>
        <end position="23"/>
    </location>
</feature>
<dbReference type="OrthoDB" id="3561359at2759"/>
<name>A0A2S5B355_9BASI</name>
<feature type="transmembrane region" description="Helical" evidence="6">
    <location>
        <begin position="197"/>
        <end position="216"/>
    </location>
</feature>
<dbReference type="GO" id="GO:0005886">
    <property type="term" value="C:plasma membrane"/>
    <property type="evidence" value="ECO:0007669"/>
    <property type="project" value="TreeGrafter"/>
</dbReference>
<feature type="domain" description="Major facilitator superfamily (MFS) profile" evidence="7">
    <location>
        <begin position="103"/>
        <end position="529"/>
    </location>
</feature>
<evidence type="ECO:0000256" key="1">
    <source>
        <dbReference type="ARBA" id="ARBA00004141"/>
    </source>
</evidence>
<feature type="transmembrane region" description="Helical" evidence="6">
    <location>
        <begin position="440"/>
        <end position="464"/>
    </location>
</feature>